<evidence type="ECO:0000256" key="3">
    <source>
        <dbReference type="ARBA" id="ARBA00022630"/>
    </source>
</evidence>
<protein>
    <submittedName>
        <fullName evidence="10">Acyl-CoA dehydrogenase</fullName>
    </submittedName>
</protein>
<dbReference type="Proteomes" id="UP001348817">
    <property type="component" value="Chromosome"/>
</dbReference>
<dbReference type="FunFam" id="1.20.140.10:FF:000001">
    <property type="entry name" value="Acyl-CoA dehydrogenase"/>
    <property type="match status" value="1"/>
</dbReference>
<dbReference type="PANTHER" id="PTHR43884:SF12">
    <property type="entry name" value="ISOVALERYL-COA DEHYDROGENASE, MITOCHONDRIAL-RELATED"/>
    <property type="match status" value="1"/>
</dbReference>
<dbReference type="InterPro" id="IPR009100">
    <property type="entry name" value="AcylCoA_DH/oxidase_NM_dom_sf"/>
</dbReference>
<dbReference type="Pfam" id="PF02770">
    <property type="entry name" value="Acyl-CoA_dh_M"/>
    <property type="match status" value="1"/>
</dbReference>
<dbReference type="SUPFAM" id="SSF47203">
    <property type="entry name" value="Acyl-CoA dehydrogenase C-terminal domain-like"/>
    <property type="match status" value="1"/>
</dbReference>
<evidence type="ECO:0000259" key="9">
    <source>
        <dbReference type="Pfam" id="PF02771"/>
    </source>
</evidence>
<keyword evidence="11" id="KW-1185">Reference proteome</keyword>
<evidence type="ECO:0000259" key="7">
    <source>
        <dbReference type="Pfam" id="PF00441"/>
    </source>
</evidence>
<keyword evidence="5 6" id="KW-0560">Oxidoreductase</keyword>
<evidence type="ECO:0000256" key="2">
    <source>
        <dbReference type="ARBA" id="ARBA00009347"/>
    </source>
</evidence>
<dbReference type="PIRSF" id="PIRSF016578">
    <property type="entry name" value="HsaA"/>
    <property type="match status" value="1"/>
</dbReference>
<organism evidence="10 11">
    <name type="scientific">Fulvitalea axinellae</name>
    <dbReference type="NCBI Taxonomy" id="1182444"/>
    <lineage>
        <taxon>Bacteria</taxon>
        <taxon>Pseudomonadati</taxon>
        <taxon>Bacteroidota</taxon>
        <taxon>Cytophagia</taxon>
        <taxon>Cytophagales</taxon>
        <taxon>Persicobacteraceae</taxon>
        <taxon>Fulvitalea</taxon>
    </lineage>
</organism>
<dbReference type="GO" id="GO:0003995">
    <property type="term" value="F:acyl-CoA dehydrogenase activity"/>
    <property type="evidence" value="ECO:0007669"/>
    <property type="project" value="InterPro"/>
</dbReference>
<evidence type="ECO:0000259" key="8">
    <source>
        <dbReference type="Pfam" id="PF02770"/>
    </source>
</evidence>
<feature type="domain" description="Acyl-CoA oxidase/dehydrogenase middle" evidence="8">
    <location>
        <begin position="121"/>
        <end position="209"/>
    </location>
</feature>
<comment type="cofactor">
    <cofactor evidence="1 6">
        <name>FAD</name>
        <dbReference type="ChEBI" id="CHEBI:57692"/>
    </cofactor>
</comment>
<sequence>MYFNDEHKLFRESVRDFLAQRATPFANEWETQRRIPKSIWEEMGDQGYLGLLHEEKHGGLEADIFFSLIFLEELANTGFGGFAGAVSVHSYMATAHLAKAGSETLKRKYLEPAIEGRKVGALAISEPGAGSDVSSLRTRAEDMGDHYLLNGSKIFITNGFYADFITVAAQTEKGMSLFVIEGDNPGLSRNKLEKMGWHCSDTAELFFENAVVPKENLIGEEGKGFYYIMDSFQIERLCIAIISQASAERMFDLALKYARERDAFGKKLEKMKNIRYQLADVHADIACVKQYLRHVAWNLERGENMSRECAIAKLKATELSKEVADKCLQIFGGYGYMADFEIERMFRDARVNTIIGGTSDIMKEIIGKSVIDERTYKSAYQNH</sequence>
<dbReference type="InterPro" id="IPR006091">
    <property type="entry name" value="Acyl-CoA_Oxase/DH_mid-dom"/>
</dbReference>
<evidence type="ECO:0000313" key="11">
    <source>
        <dbReference type="Proteomes" id="UP001348817"/>
    </source>
</evidence>
<dbReference type="PANTHER" id="PTHR43884">
    <property type="entry name" value="ACYL-COA DEHYDROGENASE"/>
    <property type="match status" value="1"/>
</dbReference>
<dbReference type="Pfam" id="PF00441">
    <property type="entry name" value="Acyl-CoA_dh_1"/>
    <property type="match status" value="1"/>
</dbReference>
<dbReference type="Pfam" id="PF02771">
    <property type="entry name" value="Acyl-CoA_dh_N"/>
    <property type="match status" value="1"/>
</dbReference>
<evidence type="ECO:0000256" key="5">
    <source>
        <dbReference type="ARBA" id="ARBA00023002"/>
    </source>
</evidence>
<evidence type="ECO:0000313" key="10">
    <source>
        <dbReference type="EMBL" id="BDD09673.1"/>
    </source>
</evidence>
<dbReference type="InterPro" id="IPR036250">
    <property type="entry name" value="AcylCo_DH-like_C"/>
</dbReference>
<dbReference type="InterPro" id="IPR009075">
    <property type="entry name" value="AcylCo_DH/oxidase_C"/>
</dbReference>
<dbReference type="FunFam" id="2.40.110.10:FF:000002">
    <property type="entry name" value="Acyl-CoA dehydrogenase fadE12"/>
    <property type="match status" value="1"/>
</dbReference>
<name>A0AAU9CI12_9BACT</name>
<dbReference type="GO" id="GO:0033539">
    <property type="term" value="P:fatty acid beta-oxidation using acyl-CoA dehydrogenase"/>
    <property type="evidence" value="ECO:0007669"/>
    <property type="project" value="TreeGrafter"/>
</dbReference>
<dbReference type="KEGG" id="fax:FUAX_21050"/>
<dbReference type="PROSITE" id="PS00072">
    <property type="entry name" value="ACYL_COA_DH_1"/>
    <property type="match status" value="1"/>
</dbReference>
<reference evidence="10 11" key="1">
    <citation type="submission" date="2021-12" db="EMBL/GenBank/DDBJ databases">
        <title>Genome sequencing of bacteria with rrn-lacking chromosome and rrn-plasmid.</title>
        <authorList>
            <person name="Anda M."/>
            <person name="Iwasaki W."/>
        </authorList>
    </citation>
    <scope>NUCLEOTIDE SEQUENCE [LARGE SCALE GENOMIC DNA]</scope>
    <source>
        <strain evidence="10 11">DSM 100852</strain>
    </source>
</reference>
<keyword evidence="4 6" id="KW-0274">FAD</keyword>
<gene>
    <name evidence="10" type="ORF">FUAX_21050</name>
</gene>
<dbReference type="PROSITE" id="PS00073">
    <property type="entry name" value="ACYL_COA_DH_2"/>
    <property type="match status" value="1"/>
</dbReference>
<proteinExistence type="inferred from homology"/>
<accession>A0AAU9CI12</accession>
<dbReference type="InterPro" id="IPR046373">
    <property type="entry name" value="Acyl-CoA_Oxase/DH_mid-dom_sf"/>
</dbReference>
<feature type="domain" description="Acyl-CoA dehydrogenase/oxidase C-terminal" evidence="7">
    <location>
        <begin position="222"/>
        <end position="370"/>
    </location>
</feature>
<dbReference type="AlphaFoldDB" id="A0AAU9CI12"/>
<dbReference type="InterPro" id="IPR013786">
    <property type="entry name" value="AcylCoA_DH/ox_N"/>
</dbReference>
<evidence type="ECO:0000256" key="1">
    <source>
        <dbReference type="ARBA" id="ARBA00001974"/>
    </source>
</evidence>
<dbReference type="GO" id="GO:0046359">
    <property type="term" value="P:butyrate catabolic process"/>
    <property type="evidence" value="ECO:0007669"/>
    <property type="project" value="TreeGrafter"/>
</dbReference>
<dbReference type="Gene3D" id="1.10.540.10">
    <property type="entry name" value="Acyl-CoA dehydrogenase/oxidase, N-terminal domain"/>
    <property type="match status" value="1"/>
</dbReference>
<dbReference type="Gene3D" id="2.40.110.10">
    <property type="entry name" value="Butyryl-CoA Dehydrogenase, subunit A, domain 2"/>
    <property type="match status" value="1"/>
</dbReference>
<keyword evidence="3 6" id="KW-0285">Flavoprotein</keyword>
<dbReference type="Gene3D" id="1.20.140.10">
    <property type="entry name" value="Butyryl-CoA Dehydrogenase, subunit A, domain 3"/>
    <property type="match status" value="1"/>
</dbReference>
<comment type="similarity">
    <text evidence="2 6">Belongs to the acyl-CoA dehydrogenase family.</text>
</comment>
<dbReference type="GO" id="GO:0050660">
    <property type="term" value="F:flavin adenine dinucleotide binding"/>
    <property type="evidence" value="ECO:0007669"/>
    <property type="project" value="InterPro"/>
</dbReference>
<feature type="domain" description="Acyl-CoA dehydrogenase/oxidase N-terminal" evidence="9">
    <location>
        <begin position="4"/>
        <end position="116"/>
    </location>
</feature>
<evidence type="ECO:0000256" key="4">
    <source>
        <dbReference type="ARBA" id="ARBA00022827"/>
    </source>
</evidence>
<dbReference type="RefSeq" id="WP_338391270.1">
    <property type="nucleotide sequence ID" value="NZ_AP025314.1"/>
</dbReference>
<dbReference type="SUPFAM" id="SSF56645">
    <property type="entry name" value="Acyl-CoA dehydrogenase NM domain-like"/>
    <property type="match status" value="1"/>
</dbReference>
<dbReference type="InterPro" id="IPR037069">
    <property type="entry name" value="AcylCoA_DH/ox_N_sf"/>
</dbReference>
<dbReference type="EMBL" id="AP025314">
    <property type="protein sequence ID" value="BDD09673.1"/>
    <property type="molecule type" value="Genomic_DNA"/>
</dbReference>
<evidence type="ECO:0000256" key="6">
    <source>
        <dbReference type="RuleBase" id="RU362125"/>
    </source>
</evidence>
<dbReference type="InterPro" id="IPR006089">
    <property type="entry name" value="Acyl-CoA_DH_CS"/>
</dbReference>